<dbReference type="EMBL" id="CAJOBI010198834">
    <property type="protein sequence ID" value="CAF4984838.1"/>
    <property type="molecule type" value="Genomic_DNA"/>
</dbReference>
<name>A0A8S3AVW2_9BILA</name>
<comment type="caution">
    <text evidence="1">The sequence shown here is derived from an EMBL/GenBank/DDBJ whole genome shotgun (WGS) entry which is preliminary data.</text>
</comment>
<proteinExistence type="predicted"/>
<organism evidence="1 3">
    <name type="scientific">Rotaria magnacalcarata</name>
    <dbReference type="NCBI Taxonomy" id="392030"/>
    <lineage>
        <taxon>Eukaryota</taxon>
        <taxon>Metazoa</taxon>
        <taxon>Spiralia</taxon>
        <taxon>Gnathifera</taxon>
        <taxon>Rotifera</taxon>
        <taxon>Eurotatoria</taxon>
        <taxon>Bdelloidea</taxon>
        <taxon>Philodinida</taxon>
        <taxon>Philodinidae</taxon>
        <taxon>Rotaria</taxon>
    </lineage>
</organism>
<gene>
    <name evidence="1" type="ORF">SMN809_LOCUS45261</name>
    <name evidence="2" type="ORF">SMN809_LOCUS55933</name>
</gene>
<dbReference type="Proteomes" id="UP000676336">
    <property type="component" value="Unassembled WGS sequence"/>
</dbReference>
<evidence type="ECO:0000313" key="1">
    <source>
        <dbReference type="EMBL" id="CAF4754112.1"/>
    </source>
</evidence>
<accession>A0A8S3AVW2</accession>
<dbReference type="EMBL" id="CAJOBI010137900">
    <property type="protein sequence ID" value="CAF4754112.1"/>
    <property type="molecule type" value="Genomic_DNA"/>
</dbReference>
<evidence type="ECO:0000313" key="2">
    <source>
        <dbReference type="EMBL" id="CAF4984838.1"/>
    </source>
</evidence>
<protein>
    <submittedName>
        <fullName evidence="1">Uncharacterized protein</fullName>
    </submittedName>
</protein>
<feature type="non-terminal residue" evidence="1">
    <location>
        <position position="1"/>
    </location>
</feature>
<reference evidence="1" key="1">
    <citation type="submission" date="2021-02" db="EMBL/GenBank/DDBJ databases">
        <authorList>
            <person name="Nowell W R."/>
        </authorList>
    </citation>
    <scope>NUCLEOTIDE SEQUENCE</scope>
</reference>
<sequence length="48" mass="5744">MSEKVARYLRHRNKPFVILGIKAMNDTMKTCYQQLNTFVDHYLDALRL</sequence>
<evidence type="ECO:0000313" key="3">
    <source>
        <dbReference type="Proteomes" id="UP000676336"/>
    </source>
</evidence>
<dbReference type="AlphaFoldDB" id="A0A8S3AVW2"/>